<proteinExistence type="predicted"/>
<dbReference type="Proteomes" id="UP000479190">
    <property type="component" value="Unassembled WGS sequence"/>
</dbReference>
<name>A0A6H5HWU1_9HYME</name>
<organism evidence="1 2">
    <name type="scientific">Trichogramma brassicae</name>
    <dbReference type="NCBI Taxonomy" id="86971"/>
    <lineage>
        <taxon>Eukaryota</taxon>
        <taxon>Metazoa</taxon>
        <taxon>Ecdysozoa</taxon>
        <taxon>Arthropoda</taxon>
        <taxon>Hexapoda</taxon>
        <taxon>Insecta</taxon>
        <taxon>Pterygota</taxon>
        <taxon>Neoptera</taxon>
        <taxon>Endopterygota</taxon>
        <taxon>Hymenoptera</taxon>
        <taxon>Apocrita</taxon>
        <taxon>Proctotrupomorpha</taxon>
        <taxon>Chalcidoidea</taxon>
        <taxon>Trichogrammatidae</taxon>
        <taxon>Trichogramma</taxon>
    </lineage>
</organism>
<keyword evidence="2" id="KW-1185">Reference proteome</keyword>
<gene>
    <name evidence="1" type="ORF">TBRA_LOCUS510</name>
</gene>
<evidence type="ECO:0000313" key="1">
    <source>
        <dbReference type="EMBL" id="CAB0028316.1"/>
    </source>
</evidence>
<reference evidence="1 2" key="1">
    <citation type="submission" date="2020-02" db="EMBL/GenBank/DDBJ databases">
        <authorList>
            <person name="Ferguson B K."/>
        </authorList>
    </citation>
    <scope>NUCLEOTIDE SEQUENCE [LARGE SCALE GENOMIC DNA]</scope>
</reference>
<protein>
    <submittedName>
        <fullName evidence="1">Uncharacterized protein</fullName>
    </submittedName>
</protein>
<dbReference type="AlphaFoldDB" id="A0A6H5HWU1"/>
<evidence type="ECO:0000313" key="2">
    <source>
        <dbReference type="Proteomes" id="UP000479190"/>
    </source>
</evidence>
<accession>A0A6H5HWU1</accession>
<sequence length="62" mass="7404">MRKNWEKLKKSRYKKKKTQKICPIKKISCPKISDFCCLNLHKIIHQFYPTPYMISGISICKS</sequence>
<dbReference type="EMBL" id="CADCXV010000118">
    <property type="protein sequence ID" value="CAB0028316.1"/>
    <property type="molecule type" value="Genomic_DNA"/>
</dbReference>